<evidence type="ECO:0000313" key="3">
    <source>
        <dbReference type="Proteomes" id="UP000887013"/>
    </source>
</evidence>
<organism evidence="2 3">
    <name type="scientific">Nephila pilipes</name>
    <name type="common">Giant wood spider</name>
    <name type="synonym">Nephila maculata</name>
    <dbReference type="NCBI Taxonomy" id="299642"/>
    <lineage>
        <taxon>Eukaryota</taxon>
        <taxon>Metazoa</taxon>
        <taxon>Ecdysozoa</taxon>
        <taxon>Arthropoda</taxon>
        <taxon>Chelicerata</taxon>
        <taxon>Arachnida</taxon>
        <taxon>Araneae</taxon>
        <taxon>Araneomorphae</taxon>
        <taxon>Entelegynae</taxon>
        <taxon>Araneoidea</taxon>
        <taxon>Nephilidae</taxon>
        <taxon>Nephila</taxon>
    </lineage>
</organism>
<keyword evidence="1" id="KW-1133">Transmembrane helix</keyword>
<keyword evidence="1" id="KW-0812">Transmembrane</keyword>
<dbReference type="EMBL" id="BMAW01013869">
    <property type="protein sequence ID" value="GFT36154.1"/>
    <property type="molecule type" value="Genomic_DNA"/>
</dbReference>
<reference evidence="2" key="1">
    <citation type="submission" date="2020-08" db="EMBL/GenBank/DDBJ databases">
        <title>Multicomponent nature underlies the extraordinary mechanical properties of spider dragline silk.</title>
        <authorList>
            <person name="Kono N."/>
            <person name="Nakamura H."/>
            <person name="Mori M."/>
            <person name="Yoshida Y."/>
            <person name="Ohtoshi R."/>
            <person name="Malay A.D."/>
            <person name="Moran D.A.P."/>
            <person name="Tomita M."/>
            <person name="Numata K."/>
            <person name="Arakawa K."/>
        </authorList>
    </citation>
    <scope>NUCLEOTIDE SEQUENCE</scope>
</reference>
<dbReference type="Gene3D" id="3.30.420.10">
    <property type="entry name" value="Ribonuclease H-like superfamily/Ribonuclease H"/>
    <property type="match status" value="1"/>
</dbReference>
<dbReference type="InterPro" id="IPR036397">
    <property type="entry name" value="RNaseH_sf"/>
</dbReference>
<evidence type="ECO:0000256" key="1">
    <source>
        <dbReference type="SAM" id="Phobius"/>
    </source>
</evidence>
<keyword evidence="3" id="KW-1185">Reference proteome</keyword>
<protein>
    <submittedName>
        <fullName evidence="2">Uncharacterized protein</fullName>
    </submittedName>
</protein>
<evidence type="ECO:0000313" key="2">
    <source>
        <dbReference type="EMBL" id="GFT36154.1"/>
    </source>
</evidence>
<sequence length="120" mass="13944">MRVSQSSVSWEWCKVLLQVLLDVSFVVSLFPFVFKFLYFLISFLPCISFRRTGWFIERVSRLADKTIWMMESVWNVVLSSDESKFNLTGVAVCREVGKDPRNTVKTVKYAGGSVLFWAVW</sequence>
<accession>A0A8X6TMR7</accession>
<dbReference type="Proteomes" id="UP000887013">
    <property type="component" value="Unassembled WGS sequence"/>
</dbReference>
<dbReference type="AlphaFoldDB" id="A0A8X6TMR7"/>
<gene>
    <name evidence="2" type="ORF">NPIL_339981</name>
</gene>
<name>A0A8X6TMR7_NEPPI</name>
<dbReference type="OrthoDB" id="8860854at2759"/>
<keyword evidence="1" id="KW-0472">Membrane</keyword>
<feature type="transmembrane region" description="Helical" evidence="1">
    <location>
        <begin position="15"/>
        <end position="41"/>
    </location>
</feature>
<comment type="caution">
    <text evidence="2">The sequence shown here is derived from an EMBL/GenBank/DDBJ whole genome shotgun (WGS) entry which is preliminary data.</text>
</comment>
<proteinExistence type="predicted"/>
<dbReference type="GO" id="GO:0003676">
    <property type="term" value="F:nucleic acid binding"/>
    <property type="evidence" value="ECO:0007669"/>
    <property type="project" value="InterPro"/>
</dbReference>